<keyword evidence="7" id="KW-0676">Redox-active center</keyword>
<dbReference type="GO" id="GO:0008379">
    <property type="term" value="F:thioredoxin peroxidase activity"/>
    <property type="evidence" value="ECO:0007669"/>
    <property type="project" value="TreeGrafter"/>
</dbReference>
<comment type="function">
    <text evidence="1">Thiol-specific peroxidase that catalyzes the reduction of hydrogen peroxide and organic hydroperoxides to water and alcohols, respectively. Plays a role in cell protection against oxidative stress by detoxifying peroxides and as sensor of hydrogen peroxide-mediated signaling events.</text>
</comment>
<evidence type="ECO:0000313" key="15">
    <source>
        <dbReference type="Proteomes" id="UP000366872"/>
    </source>
</evidence>
<dbReference type="RefSeq" id="WP_136077534.1">
    <property type="nucleotide sequence ID" value="NZ_CAAHFG010000001.1"/>
</dbReference>
<evidence type="ECO:0000256" key="1">
    <source>
        <dbReference type="ARBA" id="ARBA00003330"/>
    </source>
</evidence>
<feature type="chain" id="PRO_5025637320" description="thioredoxin-dependent peroxiredoxin" evidence="12">
    <location>
        <begin position="22"/>
        <end position="288"/>
    </location>
</feature>
<comment type="similarity">
    <text evidence="9">Belongs to the peroxiredoxin family. BCP/PrxQ subfamily.</text>
</comment>
<keyword evidence="12" id="KW-0732">Signal</keyword>
<evidence type="ECO:0000259" key="13">
    <source>
        <dbReference type="PROSITE" id="PS51352"/>
    </source>
</evidence>
<dbReference type="Proteomes" id="UP000366872">
    <property type="component" value="Unassembled WGS sequence"/>
</dbReference>
<keyword evidence="4" id="KW-0049">Antioxidant</keyword>
<dbReference type="GO" id="GO:0034599">
    <property type="term" value="P:cellular response to oxidative stress"/>
    <property type="evidence" value="ECO:0007669"/>
    <property type="project" value="TreeGrafter"/>
</dbReference>
<dbReference type="Gene3D" id="3.40.30.10">
    <property type="entry name" value="Glutaredoxin"/>
    <property type="match status" value="1"/>
</dbReference>
<dbReference type="PANTHER" id="PTHR42801:SF4">
    <property type="entry name" value="AHPC_TSA FAMILY PROTEIN"/>
    <property type="match status" value="1"/>
</dbReference>
<dbReference type="PANTHER" id="PTHR42801">
    <property type="entry name" value="THIOREDOXIN-DEPENDENT PEROXIDE REDUCTASE"/>
    <property type="match status" value="1"/>
</dbReference>
<evidence type="ECO:0000256" key="2">
    <source>
        <dbReference type="ARBA" id="ARBA00013017"/>
    </source>
</evidence>
<dbReference type="Pfam" id="PF00578">
    <property type="entry name" value="AhpC-TSA"/>
    <property type="match status" value="1"/>
</dbReference>
<keyword evidence="5" id="KW-0560">Oxidoreductase</keyword>
<dbReference type="PROSITE" id="PS51352">
    <property type="entry name" value="THIOREDOXIN_2"/>
    <property type="match status" value="1"/>
</dbReference>
<reference evidence="14 15" key="1">
    <citation type="submission" date="2019-04" db="EMBL/GenBank/DDBJ databases">
        <authorList>
            <person name="Van Vliet M D."/>
        </authorList>
    </citation>
    <scope>NUCLEOTIDE SEQUENCE [LARGE SCALE GENOMIC DNA]</scope>
    <source>
        <strain evidence="14 15">F1</strain>
    </source>
</reference>
<dbReference type="EMBL" id="CAAHFG010000001">
    <property type="protein sequence ID" value="VGO11816.1"/>
    <property type="molecule type" value="Genomic_DNA"/>
</dbReference>
<accession>A0A6C2TWZ1</accession>
<dbReference type="InterPro" id="IPR000866">
    <property type="entry name" value="AhpC/TSA"/>
</dbReference>
<keyword evidence="15" id="KW-1185">Reference proteome</keyword>
<organism evidence="14 15">
    <name type="scientific">Pontiella desulfatans</name>
    <dbReference type="NCBI Taxonomy" id="2750659"/>
    <lineage>
        <taxon>Bacteria</taxon>
        <taxon>Pseudomonadati</taxon>
        <taxon>Kiritimatiellota</taxon>
        <taxon>Kiritimatiellia</taxon>
        <taxon>Kiritimatiellales</taxon>
        <taxon>Pontiellaceae</taxon>
        <taxon>Pontiella</taxon>
    </lineage>
</organism>
<dbReference type="InterPro" id="IPR050924">
    <property type="entry name" value="Peroxiredoxin_BCP/PrxQ"/>
</dbReference>
<proteinExistence type="inferred from homology"/>
<dbReference type="AlphaFoldDB" id="A0A6C2TWZ1"/>
<gene>
    <name evidence="14" type="primary">bcp_1</name>
    <name evidence="14" type="ORF">PDESU_00363</name>
</gene>
<dbReference type="GO" id="GO:0045454">
    <property type="term" value="P:cell redox homeostasis"/>
    <property type="evidence" value="ECO:0007669"/>
    <property type="project" value="TreeGrafter"/>
</dbReference>
<dbReference type="EC" id="1.11.1.24" evidence="2"/>
<sequence>MRLVKLGFLTLTLFLALHSFANQVEIVDAKATKGSEGWTVAVTLNHADVDRQHFADMWRVVSEDGQIIGTRELGHPHKDQPFTRDLKNVTIPDSMSSVYIEAHDNVHGWTKEKFKVDLKKGLQVGDSVPDFKAVDQDGGSWMLKDHVGGKYLIIYFYPAAMTGGCTKQACSYRDFVSKGSNEGVEIVGISGDSPQSLKYFQQAEGLNFTLLSDPDGKIAEAFGVPVRTGEKSLKRTVSGDEVELSRTATASRWTFVVDPQGKVVYRDDKVKAVQDLSNVMAFLEKAKK</sequence>
<evidence type="ECO:0000256" key="7">
    <source>
        <dbReference type="ARBA" id="ARBA00023284"/>
    </source>
</evidence>
<evidence type="ECO:0000256" key="3">
    <source>
        <dbReference type="ARBA" id="ARBA00022559"/>
    </source>
</evidence>
<protein>
    <recommendedName>
        <fullName evidence="2">thioredoxin-dependent peroxiredoxin</fullName>
        <ecNumber evidence="2">1.11.1.24</ecNumber>
    </recommendedName>
    <alternativeName>
        <fullName evidence="8">Thioredoxin peroxidase</fullName>
    </alternativeName>
    <alternativeName>
        <fullName evidence="10">Thioredoxin-dependent peroxiredoxin Bcp</fullName>
    </alternativeName>
</protein>
<dbReference type="CDD" id="cd03017">
    <property type="entry name" value="PRX_BCP"/>
    <property type="match status" value="1"/>
</dbReference>
<evidence type="ECO:0000256" key="10">
    <source>
        <dbReference type="ARBA" id="ARBA00042639"/>
    </source>
</evidence>
<evidence type="ECO:0000256" key="12">
    <source>
        <dbReference type="SAM" id="SignalP"/>
    </source>
</evidence>
<comment type="catalytic activity">
    <reaction evidence="11">
        <text>a hydroperoxide + [thioredoxin]-dithiol = an alcohol + [thioredoxin]-disulfide + H2O</text>
        <dbReference type="Rhea" id="RHEA:62620"/>
        <dbReference type="Rhea" id="RHEA-COMP:10698"/>
        <dbReference type="Rhea" id="RHEA-COMP:10700"/>
        <dbReference type="ChEBI" id="CHEBI:15377"/>
        <dbReference type="ChEBI" id="CHEBI:29950"/>
        <dbReference type="ChEBI" id="CHEBI:30879"/>
        <dbReference type="ChEBI" id="CHEBI:35924"/>
        <dbReference type="ChEBI" id="CHEBI:50058"/>
        <dbReference type="EC" id="1.11.1.24"/>
    </reaction>
</comment>
<evidence type="ECO:0000256" key="9">
    <source>
        <dbReference type="ARBA" id="ARBA00038489"/>
    </source>
</evidence>
<dbReference type="InterPro" id="IPR036249">
    <property type="entry name" value="Thioredoxin-like_sf"/>
</dbReference>
<evidence type="ECO:0000313" key="14">
    <source>
        <dbReference type="EMBL" id="VGO11816.1"/>
    </source>
</evidence>
<evidence type="ECO:0000256" key="11">
    <source>
        <dbReference type="ARBA" id="ARBA00049091"/>
    </source>
</evidence>
<keyword evidence="3" id="KW-0575">Peroxidase</keyword>
<dbReference type="GO" id="GO:0005737">
    <property type="term" value="C:cytoplasm"/>
    <property type="evidence" value="ECO:0007669"/>
    <property type="project" value="TreeGrafter"/>
</dbReference>
<feature type="domain" description="Thioredoxin" evidence="13">
    <location>
        <begin position="122"/>
        <end position="288"/>
    </location>
</feature>
<dbReference type="SUPFAM" id="SSF52833">
    <property type="entry name" value="Thioredoxin-like"/>
    <property type="match status" value="1"/>
</dbReference>
<evidence type="ECO:0000256" key="6">
    <source>
        <dbReference type="ARBA" id="ARBA00023157"/>
    </source>
</evidence>
<dbReference type="InterPro" id="IPR013766">
    <property type="entry name" value="Thioredoxin_domain"/>
</dbReference>
<evidence type="ECO:0000256" key="5">
    <source>
        <dbReference type="ARBA" id="ARBA00023002"/>
    </source>
</evidence>
<evidence type="ECO:0000256" key="8">
    <source>
        <dbReference type="ARBA" id="ARBA00032824"/>
    </source>
</evidence>
<evidence type="ECO:0000256" key="4">
    <source>
        <dbReference type="ARBA" id="ARBA00022862"/>
    </source>
</evidence>
<name>A0A6C2TWZ1_PONDE</name>
<keyword evidence="6" id="KW-1015">Disulfide bond</keyword>
<feature type="signal peptide" evidence="12">
    <location>
        <begin position="1"/>
        <end position="21"/>
    </location>
</feature>